<protein>
    <recommendedName>
        <fullName evidence="3 9">Flagellar biosynthetic protein FliQ</fullName>
    </recommendedName>
</protein>
<evidence type="ECO:0000256" key="1">
    <source>
        <dbReference type="ARBA" id="ARBA00004651"/>
    </source>
</evidence>
<gene>
    <name evidence="9 10" type="primary">fliQ</name>
    <name evidence="10" type="ORF">H8K55_15900</name>
</gene>
<evidence type="ECO:0000256" key="4">
    <source>
        <dbReference type="ARBA" id="ARBA00022475"/>
    </source>
</evidence>
<evidence type="ECO:0000313" key="10">
    <source>
        <dbReference type="EMBL" id="MBC3875073.1"/>
    </source>
</evidence>
<dbReference type="PRINTS" id="PR00952">
    <property type="entry name" value="TYPE3IMQPROT"/>
</dbReference>
<dbReference type="Pfam" id="PF01313">
    <property type="entry name" value="Bac_export_3"/>
    <property type="match status" value="1"/>
</dbReference>
<organism evidence="10 11">
    <name type="scientific">Undibacterium flavidum</name>
    <dbReference type="NCBI Taxonomy" id="2762297"/>
    <lineage>
        <taxon>Bacteria</taxon>
        <taxon>Pseudomonadati</taxon>
        <taxon>Pseudomonadota</taxon>
        <taxon>Betaproteobacteria</taxon>
        <taxon>Burkholderiales</taxon>
        <taxon>Oxalobacteraceae</taxon>
        <taxon>Undibacterium</taxon>
    </lineage>
</organism>
<evidence type="ECO:0000256" key="2">
    <source>
        <dbReference type="ARBA" id="ARBA00006156"/>
    </source>
</evidence>
<sequence length="88" mass="9947">MHSDYALNLMSDLFWTGLLICMPVLGLTMLIGLMISVFQVVTQIQEMSLTFVPKLITAALTLIIAGPWMLRKLTQFTVKLWTNIPAMF</sequence>
<dbReference type="PANTHER" id="PTHR34040:SF2">
    <property type="entry name" value="FLAGELLAR BIOSYNTHETIC PROTEIN FLIQ"/>
    <property type="match status" value="1"/>
</dbReference>
<comment type="caution">
    <text evidence="10">The sequence shown here is derived from an EMBL/GenBank/DDBJ whole genome shotgun (WGS) entry which is preliminary data.</text>
</comment>
<evidence type="ECO:0000256" key="8">
    <source>
        <dbReference type="ARBA" id="ARBA00023143"/>
    </source>
</evidence>
<evidence type="ECO:0000256" key="9">
    <source>
        <dbReference type="RuleBase" id="RU364090"/>
    </source>
</evidence>
<evidence type="ECO:0000256" key="7">
    <source>
        <dbReference type="ARBA" id="ARBA00023136"/>
    </source>
</evidence>
<feature type="transmembrane region" description="Helical" evidence="9">
    <location>
        <begin position="51"/>
        <end position="70"/>
    </location>
</feature>
<keyword evidence="10" id="KW-0282">Flagellum</keyword>
<dbReference type="EMBL" id="JACOGA010000015">
    <property type="protein sequence ID" value="MBC3875073.1"/>
    <property type="molecule type" value="Genomic_DNA"/>
</dbReference>
<keyword evidence="10" id="KW-0969">Cilium</keyword>
<reference evidence="10 11" key="1">
    <citation type="submission" date="2020-08" db="EMBL/GenBank/DDBJ databases">
        <title>Novel species isolated from subtropical streams in China.</title>
        <authorList>
            <person name="Lu H."/>
        </authorList>
    </citation>
    <scope>NUCLEOTIDE SEQUENCE [LARGE SCALE GENOMIC DNA]</scope>
    <source>
        <strain evidence="10 11">LX15W</strain>
    </source>
</reference>
<evidence type="ECO:0000313" key="11">
    <source>
        <dbReference type="Proteomes" id="UP000624279"/>
    </source>
</evidence>
<comment type="function">
    <text evidence="9">Role in flagellar biosynthesis.</text>
</comment>
<dbReference type="NCBIfam" id="TIGR01402">
    <property type="entry name" value="fliQ"/>
    <property type="match status" value="1"/>
</dbReference>
<keyword evidence="5 9" id="KW-0812">Transmembrane</keyword>
<accession>A0ABR6YEY2</accession>
<keyword evidence="7 9" id="KW-0472">Membrane</keyword>
<evidence type="ECO:0000256" key="6">
    <source>
        <dbReference type="ARBA" id="ARBA00022989"/>
    </source>
</evidence>
<dbReference type="InterPro" id="IPR002191">
    <property type="entry name" value="Bac_export_3"/>
</dbReference>
<keyword evidence="8 9" id="KW-0975">Bacterial flagellum</keyword>
<comment type="subcellular location">
    <subcellularLocation>
        <location evidence="1 9">Cell membrane</location>
        <topology evidence="1">Multi-pass membrane protein</topology>
    </subcellularLocation>
    <subcellularLocation>
        <location evidence="9">Bacterial flagellum basal body</location>
    </subcellularLocation>
</comment>
<dbReference type="PANTHER" id="PTHR34040">
    <property type="entry name" value="FLAGELLAR BIOSYNTHETIC PROTEIN FLIQ"/>
    <property type="match status" value="1"/>
</dbReference>
<dbReference type="Proteomes" id="UP000624279">
    <property type="component" value="Unassembled WGS sequence"/>
</dbReference>
<dbReference type="PIRSF" id="PIRSF004669">
    <property type="entry name" value="FliQ"/>
    <property type="match status" value="1"/>
</dbReference>
<keyword evidence="6 9" id="KW-1133">Transmembrane helix</keyword>
<evidence type="ECO:0000256" key="5">
    <source>
        <dbReference type="ARBA" id="ARBA00022692"/>
    </source>
</evidence>
<evidence type="ECO:0000256" key="3">
    <source>
        <dbReference type="ARBA" id="ARBA00021718"/>
    </source>
</evidence>
<name>A0ABR6YEY2_9BURK</name>
<keyword evidence="10" id="KW-0966">Cell projection</keyword>
<keyword evidence="4 9" id="KW-1003">Cell membrane</keyword>
<feature type="transmembrane region" description="Helical" evidence="9">
    <location>
        <begin position="12"/>
        <end position="39"/>
    </location>
</feature>
<keyword evidence="11" id="KW-1185">Reference proteome</keyword>
<comment type="similarity">
    <text evidence="2 9">Belongs to the FliQ/MopD/SpaQ family.</text>
</comment>
<proteinExistence type="inferred from homology"/>
<dbReference type="InterPro" id="IPR006305">
    <property type="entry name" value="FliQ"/>
</dbReference>